<gene>
    <name evidence="1" type="ORF">ACOLOM_LOCUS12814</name>
</gene>
<accession>A0ACA9QNK8</accession>
<evidence type="ECO:0000313" key="2">
    <source>
        <dbReference type="Proteomes" id="UP000789525"/>
    </source>
</evidence>
<dbReference type="EMBL" id="CAJVPT010054438">
    <property type="protein sequence ID" value="CAG8753347.1"/>
    <property type="molecule type" value="Genomic_DNA"/>
</dbReference>
<protein>
    <submittedName>
        <fullName evidence="1">3186_t:CDS:1</fullName>
    </submittedName>
</protein>
<sequence length="39" mass="4355">DFNENRNSERAAAAPEGGEKGKTKAAEHPREFTYRGFQS</sequence>
<reference evidence="1" key="1">
    <citation type="submission" date="2021-06" db="EMBL/GenBank/DDBJ databases">
        <authorList>
            <person name="Kallberg Y."/>
            <person name="Tangrot J."/>
            <person name="Rosling A."/>
        </authorList>
    </citation>
    <scope>NUCLEOTIDE SEQUENCE</scope>
    <source>
        <strain evidence="1">CL356</strain>
    </source>
</reference>
<feature type="non-terminal residue" evidence="1">
    <location>
        <position position="1"/>
    </location>
</feature>
<comment type="caution">
    <text evidence="1">The sequence shown here is derived from an EMBL/GenBank/DDBJ whole genome shotgun (WGS) entry which is preliminary data.</text>
</comment>
<proteinExistence type="predicted"/>
<dbReference type="Proteomes" id="UP000789525">
    <property type="component" value="Unassembled WGS sequence"/>
</dbReference>
<keyword evidence="2" id="KW-1185">Reference proteome</keyword>
<name>A0ACA9QNK8_9GLOM</name>
<organism evidence="1 2">
    <name type="scientific">Acaulospora colombiana</name>
    <dbReference type="NCBI Taxonomy" id="27376"/>
    <lineage>
        <taxon>Eukaryota</taxon>
        <taxon>Fungi</taxon>
        <taxon>Fungi incertae sedis</taxon>
        <taxon>Mucoromycota</taxon>
        <taxon>Glomeromycotina</taxon>
        <taxon>Glomeromycetes</taxon>
        <taxon>Diversisporales</taxon>
        <taxon>Acaulosporaceae</taxon>
        <taxon>Acaulospora</taxon>
    </lineage>
</organism>
<evidence type="ECO:0000313" key="1">
    <source>
        <dbReference type="EMBL" id="CAG8753347.1"/>
    </source>
</evidence>